<dbReference type="RefSeq" id="WP_235066956.1">
    <property type="nucleotide sequence ID" value="NZ_JAKFGM010000001.1"/>
</dbReference>
<accession>A0A9X1U4T7</accession>
<comment type="caution">
    <text evidence="2">The sequence shown here is derived from an EMBL/GenBank/DDBJ whole genome shotgun (WGS) entry which is preliminary data.</text>
</comment>
<gene>
    <name evidence="2" type="ORF">LVY65_05370</name>
</gene>
<sequence>MREPGEIKRAPRVDTRFDTTLIDSDGNTVSVVVIDISREGCRMETEGTLKIGENVQIKVPKYGTFPAQIRWALGNEAGAVFLEPVFVA</sequence>
<dbReference type="AlphaFoldDB" id="A0A9X1U4T7"/>
<evidence type="ECO:0000313" key="3">
    <source>
        <dbReference type="Proteomes" id="UP001139410"/>
    </source>
</evidence>
<evidence type="ECO:0000259" key="1">
    <source>
        <dbReference type="Pfam" id="PF07238"/>
    </source>
</evidence>
<dbReference type="EMBL" id="JAKFGM010000001">
    <property type="protein sequence ID" value="MCF2514496.1"/>
    <property type="molecule type" value="Genomic_DNA"/>
</dbReference>
<dbReference type="SUPFAM" id="SSF141371">
    <property type="entry name" value="PilZ domain-like"/>
    <property type="match status" value="1"/>
</dbReference>
<organism evidence="2 3">
    <name type="scientific">Sphingomonas cremea</name>
    <dbReference type="NCBI Taxonomy" id="2904799"/>
    <lineage>
        <taxon>Bacteria</taxon>
        <taxon>Pseudomonadati</taxon>
        <taxon>Pseudomonadota</taxon>
        <taxon>Alphaproteobacteria</taxon>
        <taxon>Sphingomonadales</taxon>
        <taxon>Sphingomonadaceae</taxon>
        <taxon>Sphingomonas</taxon>
    </lineage>
</organism>
<dbReference type="Gene3D" id="2.40.10.220">
    <property type="entry name" value="predicted glycosyltransferase like domains"/>
    <property type="match status" value="1"/>
</dbReference>
<dbReference type="InterPro" id="IPR009875">
    <property type="entry name" value="PilZ_domain"/>
</dbReference>
<dbReference type="Pfam" id="PF07238">
    <property type="entry name" value="PilZ"/>
    <property type="match status" value="1"/>
</dbReference>
<protein>
    <submittedName>
        <fullName evidence="2">PilZ domain-containing protein</fullName>
    </submittedName>
</protein>
<dbReference type="Proteomes" id="UP001139410">
    <property type="component" value="Unassembled WGS sequence"/>
</dbReference>
<feature type="domain" description="PilZ" evidence="1">
    <location>
        <begin position="9"/>
        <end position="81"/>
    </location>
</feature>
<proteinExistence type="predicted"/>
<name>A0A9X1U4T7_9SPHN</name>
<keyword evidence="3" id="KW-1185">Reference proteome</keyword>
<evidence type="ECO:0000313" key="2">
    <source>
        <dbReference type="EMBL" id="MCF2514496.1"/>
    </source>
</evidence>
<reference evidence="2" key="1">
    <citation type="submission" date="2022-01" db="EMBL/GenBank/DDBJ databases">
        <authorList>
            <person name="Jo J.-H."/>
            <person name="Im W.-T."/>
        </authorList>
    </citation>
    <scope>NUCLEOTIDE SEQUENCE</scope>
    <source>
        <strain evidence="2">G124</strain>
    </source>
</reference>
<dbReference type="GO" id="GO:0035438">
    <property type="term" value="F:cyclic-di-GMP binding"/>
    <property type="evidence" value="ECO:0007669"/>
    <property type="project" value="InterPro"/>
</dbReference>